<dbReference type="EMBL" id="JACASF010000019">
    <property type="protein sequence ID" value="KAF6416281.1"/>
    <property type="molecule type" value="Genomic_DNA"/>
</dbReference>
<protein>
    <submittedName>
        <fullName evidence="2">Uncharacterized protein</fullName>
    </submittedName>
</protein>
<name>A0A7J8CZG7_MOLMO</name>
<evidence type="ECO:0000313" key="3">
    <source>
        <dbReference type="Proteomes" id="UP000550707"/>
    </source>
</evidence>
<dbReference type="Proteomes" id="UP000550707">
    <property type="component" value="Unassembled WGS sequence"/>
</dbReference>
<evidence type="ECO:0000313" key="2">
    <source>
        <dbReference type="EMBL" id="KAF6416281.1"/>
    </source>
</evidence>
<proteinExistence type="predicted"/>
<dbReference type="InParanoid" id="A0A7J8CZG7"/>
<organism evidence="2 3">
    <name type="scientific">Molossus molossus</name>
    <name type="common">Pallas' mastiff bat</name>
    <name type="synonym">Vespertilio molossus</name>
    <dbReference type="NCBI Taxonomy" id="27622"/>
    <lineage>
        <taxon>Eukaryota</taxon>
        <taxon>Metazoa</taxon>
        <taxon>Chordata</taxon>
        <taxon>Craniata</taxon>
        <taxon>Vertebrata</taxon>
        <taxon>Euteleostomi</taxon>
        <taxon>Mammalia</taxon>
        <taxon>Eutheria</taxon>
        <taxon>Laurasiatheria</taxon>
        <taxon>Chiroptera</taxon>
        <taxon>Yangochiroptera</taxon>
        <taxon>Molossidae</taxon>
        <taxon>Molossus</taxon>
    </lineage>
</organism>
<sequence>MHFPSAPWGSLEFPTHASFLCVPRSWWAALAPYSRLRSPAEGRCACAESTVHRCHLLGRALRTSLTPALPGLAALWGRGEVQGACCLRNAVIEWLEHSRLEHVGSAIHPTVPGFSKPGLDLTQEAPANTDPWVHTGGWSPELGDEAASGTCAASCTPRRPSGRGHAPARRSWFSLPPPVQHSVLESS</sequence>
<gene>
    <name evidence="2" type="ORF">HJG59_009532</name>
</gene>
<comment type="caution">
    <text evidence="2">The sequence shown here is derived from an EMBL/GenBank/DDBJ whole genome shotgun (WGS) entry which is preliminary data.</text>
</comment>
<reference evidence="2 3" key="1">
    <citation type="journal article" date="2020" name="Nature">
        <title>Six reference-quality genomes reveal evolution of bat adaptations.</title>
        <authorList>
            <person name="Jebb D."/>
            <person name="Huang Z."/>
            <person name="Pippel M."/>
            <person name="Hughes G.M."/>
            <person name="Lavrichenko K."/>
            <person name="Devanna P."/>
            <person name="Winkler S."/>
            <person name="Jermiin L.S."/>
            <person name="Skirmuntt E.C."/>
            <person name="Katzourakis A."/>
            <person name="Burkitt-Gray L."/>
            <person name="Ray D.A."/>
            <person name="Sullivan K.A.M."/>
            <person name="Roscito J.G."/>
            <person name="Kirilenko B.M."/>
            <person name="Davalos L.M."/>
            <person name="Corthals A.P."/>
            <person name="Power M.L."/>
            <person name="Jones G."/>
            <person name="Ransome R.D."/>
            <person name="Dechmann D.K.N."/>
            <person name="Locatelli A.G."/>
            <person name="Puechmaille S.J."/>
            <person name="Fedrigo O."/>
            <person name="Jarvis E.D."/>
            <person name="Hiller M."/>
            <person name="Vernes S.C."/>
            <person name="Myers E.W."/>
            <person name="Teeling E.C."/>
        </authorList>
    </citation>
    <scope>NUCLEOTIDE SEQUENCE [LARGE SCALE GENOMIC DNA]</scope>
    <source>
        <strain evidence="2">MMolMol1</strain>
        <tissue evidence="2">Muscle</tissue>
    </source>
</reference>
<feature type="region of interest" description="Disordered" evidence="1">
    <location>
        <begin position="148"/>
        <end position="187"/>
    </location>
</feature>
<keyword evidence="3" id="KW-1185">Reference proteome</keyword>
<accession>A0A7J8CZG7</accession>
<evidence type="ECO:0000256" key="1">
    <source>
        <dbReference type="SAM" id="MobiDB-lite"/>
    </source>
</evidence>
<dbReference type="AlphaFoldDB" id="A0A7J8CZG7"/>